<dbReference type="SMART" id="SM00853">
    <property type="entry name" value="MutL_C"/>
    <property type="match status" value="1"/>
</dbReference>
<evidence type="ECO:0000256" key="1">
    <source>
        <dbReference type="ARBA" id="ARBA00006082"/>
    </source>
</evidence>
<sequence length="636" mass="72417">MIVDKKEKGFFLVSTKKKILFPLSTMILRLDESVITQIRSHTIFHSLDSVVRELLQNSLDAGANEITIKIDLSSLSVYIHDNGTGITPDDLEKVTLQHYTSKWHSHNYKGEALFALKVISNLTIISKAPDYTTPFKLNNSVAELYNEYSGGYFQIGDINPQGTVVIAANMFRNIPVRREQIRTTPHAKLVEAIKVAVLESLTPNARVNLKIFLVNHTTLQLDQIVAICGHSPLLFQLFGVKTKFEPVRAKFKNIKVVGVIGREPITAKHQYVFVNDRRVTLSLGESKRLNDLFSSSGFNDIDFRTKTTGKPFYKHPTFMFRVYPGKREVVQDSYTWNIVLRIIYKIIAKFLDRRQPPKPLLSTPPIHRTSDKYILTTKTKLGFLKENEIDGLVDNRPYHGKEAPLPRIPTIAHLPHQCTSTHTTPHLTSSQTNLAPEKFRVINQVDRKFILLAADDQLVVLDQHASDERIRVEQYLQEFVSQPNPGLRLHSPIAFGVHASELMLFDQYAANFNSFGICYTTDTAQVVITHLPLILLTKVEDDAEFLKDSLLQHCYDLHDHVKRISPNFDNWFETSYHLPRIITELINSKACRSAIMFGDILTKDEMQDLVNKLSRCKLPFQCAHGRPSIVPIANLM</sequence>
<dbReference type="InterPro" id="IPR037198">
    <property type="entry name" value="MutL_C_sf"/>
</dbReference>
<keyword evidence="5" id="KW-1185">Reference proteome</keyword>
<comment type="similarity">
    <text evidence="1">Belongs to the DNA mismatch repair MutL/HexB family.</text>
</comment>
<dbReference type="GeneID" id="3643294"/>
<organism evidence="4 5">
    <name type="scientific">Candida albicans (strain SC5314 / ATCC MYA-2876)</name>
    <name type="common">Yeast</name>
    <dbReference type="NCBI Taxonomy" id="237561"/>
    <lineage>
        <taxon>Eukaryota</taxon>
        <taxon>Fungi</taxon>
        <taxon>Dikarya</taxon>
        <taxon>Ascomycota</taxon>
        <taxon>Saccharomycotina</taxon>
        <taxon>Pichiomycetes</taxon>
        <taxon>Debaryomycetaceae</taxon>
        <taxon>Candida/Lodderomyces clade</taxon>
        <taxon>Candida</taxon>
    </lineage>
</organism>
<dbReference type="SUPFAM" id="SSF118116">
    <property type="entry name" value="DNA mismatch repair protein MutL"/>
    <property type="match status" value="1"/>
</dbReference>
<feature type="domain" description="MutL C-terminal dimerisation" evidence="2">
    <location>
        <begin position="441"/>
        <end position="601"/>
    </location>
</feature>
<dbReference type="SUPFAM" id="SSF55874">
    <property type="entry name" value="ATPase domain of HSP90 chaperone/DNA topoisomerase II/histidine kinase"/>
    <property type="match status" value="1"/>
</dbReference>
<dbReference type="GO" id="GO:0006298">
    <property type="term" value="P:mismatch repair"/>
    <property type="evidence" value="ECO:0000318"/>
    <property type="project" value="GO_Central"/>
</dbReference>
<dbReference type="GO" id="GO:0032300">
    <property type="term" value="C:mismatch repair complex"/>
    <property type="evidence" value="ECO:0000318"/>
    <property type="project" value="GO_Central"/>
</dbReference>
<reference evidence="4 5" key="1">
    <citation type="journal article" date="2004" name="Proc. Natl. Acad. Sci. U.S.A.">
        <title>The diploid genome sequence of Candida albicans.</title>
        <authorList>
            <person name="Jones T."/>
            <person name="Federspiel N.A."/>
            <person name="Chibana H."/>
            <person name="Dungan J."/>
            <person name="Kalman S."/>
            <person name="Magee B.B."/>
            <person name="Newport G."/>
            <person name="Thorstenson Y.R."/>
            <person name="Agabian N."/>
            <person name="Magee P.T."/>
            <person name="Davis R.W."/>
            <person name="Scherer S."/>
        </authorList>
    </citation>
    <scope>NUCLEOTIDE SEQUENCE [LARGE SCALE GENOMIC DNA]</scope>
    <source>
        <strain evidence="5">SC5314 / ATCC MYA-2876</strain>
    </source>
</reference>
<dbReference type="AlphaFoldDB" id="A0A1D8PFX1"/>
<dbReference type="RefSeq" id="XP_715055.1">
    <property type="nucleotide sequence ID" value="XM_709962.1"/>
</dbReference>
<protein>
    <submittedName>
        <fullName evidence="4">Mismatch repair protein</fullName>
    </submittedName>
</protein>
<dbReference type="GO" id="GO:0016887">
    <property type="term" value="F:ATP hydrolysis activity"/>
    <property type="evidence" value="ECO:0000318"/>
    <property type="project" value="GO_Central"/>
</dbReference>
<evidence type="ECO:0000313" key="4">
    <source>
        <dbReference type="EMBL" id="AOW27039.1"/>
    </source>
</evidence>
<dbReference type="OrthoDB" id="429932at2759"/>
<dbReference type="InterPro" id="IPR038973">
    <property type="entry name" value="MutL/Mlh/Pms-like"/>
</dbReference>
<dbReference type="PANTHER" id="PTHR10073">
    <property type="entry name" value="DNA MISMATCH REPAIR PROTEIN MLH, PMS, MUTL"/>
    <property type="match status" value="1"/>
</dbReference>
<dbReference type="InterPro" id="IPR042120">
    <property type="entry name" value="MutL_C_dimsub"/>
</dbReference>
<evidence type="ECO:0000259" key="2">
    <source>
        <dbReference type="SMART" id="SM00853"/>
    </source>
</evidence>
<dbReference type="Pfam" id="PF13589">
    <property type="entry name" value="HATPase_c_3"/>
    <property type="match status" value="1"/>
</dbReference>
<dbReference type="Proteomes" id="UP000000559">
    <property type="component" value="Chromosome 1"/>
</dbReference>
<dbReference type="GO" id="GO:0140664">
    <property type="term" value="F:ATP-dependent DNA damage sensor activity"/>
    <property type="evidence" value="ECO:0007669"/>
    <property type="project" value="InterPro"/>
</dbReference>
<reference evidence="4 5" key="2">
    <citation type="journal article" date="2007" name="Genome Biol.">
        <title>Assembly of the Candida albicans genome into sixteen supercontigs aligned on the eight chromosomes.</title>
        <authorList>
            <person name="van het Hoog M."/>
            <person name="Rast T.J."/>
            <person name="Martchenko M."/>
            <person name="Grindle S."/>
            <person name="Dignard D."/>
            <person name="Hogues H."/>
            <person name="Cuomo C."/>
            <person name="Berriman M."/>
            <person name="Scherer S."/>
            <person name="Magee B.B."/>
            <person name="Whiteway M."/>
            <person name="Chibana H."/>
            <person name="Nantel A."/>
            <person name="Magee P.T."/>
        </authorList>
    </citation>
    <scope>GENOME REANNOTATION</scope>
    <source>
        <strain evidence="5">SC5314 / ATCC MYA-2876</strain>
    </source>
</reference>
<dbReference type="Pfam" id="PF08676">
    <property type="entry name" value="MutL_C"/>
    <property type="match status" value="1"/>
</dbReference>
<dbReference type="eggNOG" id="KOG1977">
    <property type="taxonomic scope" value="Eukaryota"/>
</dbReference>
<dbReference type="STRING" id="237561.A0A1D8PFX1"/>
<dbReference type="OMA" id="FECAHGR"/>
<gene>
    <name evidence="3 4" type="primary">MLH3</name>
    <name evidence="4" type="ordered locus">CAALFM_C114400CA</name>
    <name evidence="3" type="ordered locus">orf19.7257</name>
</gene>
<dbReference type="FunCoup" id="A0A1D8PFX1">
    <property type="interactions" value="486"/>
</dbReference>
<dbReference type="VEuPathDB" id="FungiDB:C1_14400C_A"/>
<accession>A0A1D8PFX1</accession>
<dbReference type="PANTHER" id="PTHR10073:SF47">
    <property type="entry name" value="DNA MISMATCH REPAIR PROTEIN MLH3"/>
    <property type="match status" value="1"/>
</dbReference>
<dbReference type="Gene3D" id="3.30.1370.100">
    <property type="entry name" value="MutL, C-terminal domain, regulatory subdomain"/>
    <property type="match status" value="1"/>
</dbReference>
<dbReference type="Gene3D" id="3.30.565.10">
    <property type="entry name" value="Histidine kinase-like ATPase, C-terminal domain"/>
    <property type="match status" value="1"/>
</dbReference>
<reference evidence="4 5" key="3">
    <citation type="journal article" date="2013" name="Genome Biol.">
        <title>Assembly of a phased diploid Candida albicans genome facilitates allele-specific measurements and provides a simple model for repeat and indel structure.</title>
        <authorList>
            <person name="Muzzey D."/>
            <person name="Schwartz K."/>
            <person name="Weissman J.S."/>
            <person name="Sherlock G."/>
        </authorList>
    </citation>
    <scope>NUCLEOTIDE SEQUENCE [LARGE SCALE GENOMIC DNA]</scope>
    <source>
        <strain evidence="5">SC5314 / ATCC MYA-2876</strain>
    </source>
</reference>
<proteinExistence type="inferred from homology"/>
<name>A0A1D8PFX1_CANAL</name>
<dbReference type="GO" id="GO:0005524">
    <property type="term" value="F:ATP binding"/>
    <property type="evidence" value="ECO:0007669"/>
    <property type="project" value="InterPro"/>
</dbReference>
<dbReference type="InterPro" id="IPR036890">
    <property type="entry name" value="HATPase_C_sf"/>
</dbReference>
<dbReference type="SMR" id="A0A1D8PFX1"/>
<dbReference type="Gene3D" id="3.30.1540.20">
    <property type="entry name" value="MutL, C-terminal domain, dimerisation subdomain"/>
    <property type="match status" value="1"/>
</dbReference>
<dbReference type="InParanoid" id="A0A1D8PFX1"/>
<dbReference type="InterPro" id="IPR014790">
    <property type="entry name" value="MutL_C"/>
</dbReference>
<evidence type="ECO:0000313" key="3">
    <source>
        <dbReference type="CGD" id="CAL0000176790"/>
    </source>
</evidence>
<dbReference type="InterPro" id="IPR042121">
    <property type="entry name" value="MutL_C_regsub"/>
</dbReference>
<dbReference type="KEGG" id="cal:CAALFM_C114400CA"/>
<dbReference type="EMBL" id="CP017623">
    <property type="protein sequence ID" value="AOW27039.1"/>
    <property type="molecule type" value="Genomic_DNA"/>
</dbReference>
<dbReference type="CGD" id="CAL0000176790">
    <property type="gene designation" value="MLH3"/>
</dbReference>
<evidence type="ECO:0000313" key="5">
    <source>
        <dbReference type="Proteomes" id="UP000000559"/>
    </source>
</evidence>